<name>A0A2N1J997_9BASI</name>
<feature type="chain" id="PRO_5014612359" evidence="2">
    <location>
        <begin position="22"/>
        <end position="217"/>
    </location>
</feature>
<organism evidence="3 4">
    <name type="scientific">Malassezia vespertilionis</name>
    <dbReference type="NCBI Taxonomy" id="2020962"/>
    <lineage>
        <taxon>Eukaryota</taxon>
        <taxon>Fungi</taxon>
        <taxon>Dikarya</taxon>
        <taxon>Basidiomycota</taxon>
        <taxon>Ustilaginomycotina</taxon>
        <taxon>Malasseziomycetes</taxon>
        <taxon>Malasseziales</taxon>
        <taxon>Malasseziaceae</taxon>
        <taxon>Malassezia</taxon>
    </lineage>
</organism>
<keyword evidence="2" id="KW-0732">Signal</keyword>
<feature type="signal peptide" evidence="2">
    <location>
        <begin position="1"/>
        <end position="21"/>
    </location>
</feature>
<dbReference type="EMBL" id="KZ454992">
    <property type="protein sequence ID" value="PKI83116.1"/>
    <property type="molecule type" value="Genomic_DNA"/>
</dbReference>
<dbReference type="Proteomes" id="UP000232875">
    <property type="component" value="Unassembled WGS sequence"/>
</dbReference>
<accession>A0A2N1J997</accession>
<dbReference type="AlphaFoldDB" id="A0A2N1J997"/>
<evidence type="ECO:0000256" key="2">
    <source>
        <dbReference type="SAM" id="SignalP"/>
    </source>
</evidence>
<reference evidence="3 4" key="1">
    <citation type="submission" date="2017-10" db="EMBL/GenBank/DDBJ databases">
        <title>A novel species of cold-tolerant Malassezia isolated from bats.</title>
        <authorList>
            <person name="Lorch J.M."/>
            <person name="Palmer J.M."/>
            <person name="Vanderwolf K.J."/>
            <person name="Schmidt K.Z."/>
            <person name="Verant M.L."/>
            <person name="Weller T.J."/>
            <person name="Blehert D.S."/>
        </authorList>
    </citation>
    <scope>NUCLEOTIDE SEQUENCE [LARGE SCALE GENOMIC DNA]</scope>
    <source>
        <strain evidence="3 4">NWHC:44797-103</strain>
    </source>
</reference>
<keyword evidence="4" id="KW-1185">Reference proteome</keyword>
<dbReference type="OrthoDB" id="3361813at2759"/>
<feature type="compositionally biased region" description="Pro residues" evidence="1">
    <location>
        <begin position="94"/>
        <end position="108"/>
    </location>
</feature>
<gene>
    <name evidence="3" type="ORF">MVES_002737</name>
</gene>
<evidence type="ECO:0000313" key="4">
    <source>
        <dbReference type="Proteomes" id="UP000232875"/>
    </source>
</evidence>
<proteinExistence type="predicted"/>
<evidence type="ECO:0000313" key="3">
    <source>
        <dbReference type="EMBL" id="PKI83116.1"/>
    </source>
</evidence>
<feature type="region of interest" description="Disordered" evidence="1">
    <location>
        <begin position="74"/>
        <end position="137"/>
    </location>
</feature>
<evidence type="ECO:0000256" key="1">
    <source>
        <dbReference type="SAM" id="MobiDB-lite"/>
    </source>
</evidence>
<protein>
    <submittedName>
        <fullName evidence="3">Uncharacterized protein</fullName>
    </submittedName>
</protein>
<sequence length="217" mass="22907">MYCSAWVFAIVGALCTITATADTHRKRAPANWQDDTRNALSSAFNYATQYAPPEAVPYIAEGNSYATAWMNDKDAQSNTVDNPPPAPTSSAIAQPPPPASPAPSPAPSPMEDDRRGALSSARSYATENAPPGAIPFIEKGNSYATAALTQAAQPTPNAPAQKRNWKDDKSAALESALFYATQHAPPEAIPYILKGHSYAVDALNRQPAQATPAPNGN</sequence>